<sequence length="318" mass="35116">MEVPKSSVHILLLLVVGIACISSFTSTTSNTTQGQGLPTPQSSTASTPTNGLHGSCQGVNLPDATRSISTGVDVFVRDLTCKWKGNASLPEEFLIEMEQNIRRLVDSSLKAYLNQQGSSESSANVLEIFGTLDGLNLGNYSDPAFIRLWFSLKMAPLLPYAGESFLVQLGNQNFSCSSYQELMKSVTKELQTIQGIDRKLIYSNFIKVCLSRKNSPEPGCAEIRTGSEEWLQRNIGVFFLFATLQELKEMNKNFSAIEVVDKLSPQQKAELILDPDSGALEDANFVREVLANLKLSGRDEQLSQFFQTFVQISQQVNH</sequence>
<evidence type="ECO:0000313" key="4">
    <source>
        <dbReference type="Proteomes" id="UP001476798"/>
    </source>
</evidence>
<reference evidence="3 4" key="1">
    <citation type="submission" date="2021-06" db="EMBL/GenBank/DDBJ databases">
        <authorList>
            <person name="Palmer J.M."/>
        </authorList>
    </citation>
    <scope>NUCLEOTIDE SEQUENCE [LARGE SCALE GENOMIC DNA]</scope>
    <source>
        <strain evidence="3 4">GA_2019</strain>
        <tissue evidence="3">Muscle</tissue>
    </source>
</reference>
<keyword evidence="4" id="KW-1185">Reference proteome</keyword>
<dbReference type="Proteomes" id="UP001476798">
    <property type="component" value="Unassembled WGS sequence"/>
</dbReference>
<proteinExistence type="predicted"/>
<organism evidence="3 4">
    <name type="scientific">Goodea atripinnis</name>
    <dbReference type="NCBI Taxonomy" id="208336"/>
    <lineage>
        <taxon>Eukaryota</taxon>
        <taxon>Metazoa</taxon>
        <taxon>Chordata</taxon>
        <taxon>Craniata</taxon>
        <taxon>Vertebrata</taxon>
        <taxon>Euteleostomi</taxon>
        <taxon>Actinopterygii</taxon>
        <taxon>Neopterygii</taxon>
        <taxon>Teleostei</taxon>
        <taxon>Neoteleostei</taxon>
        <taxon>Acanthomorphata</taxon>
        <taxon>Ovalentaria</taxon>
        <taxon>Atherinomorphae</taxon>
        <taxon>Cyprinodontiformes</taxon>
        <taxon>Goodeidae</taxon>
        <taxon>Goodea</taxon>
    </lineage>
</organism>
<comment type="caution">
    <text evidence="3">The sequence shown here is derived from an EMBL/GenBank/DDBJ whole genome shotgun (WGS) entry which is preliminary data.</text>
</comment>
<evidence type="ECO:0000313" key="3">
    <source>
        <dbReference type="EMBL" id="MEQ2173090.1"/>
    </source>
</evidence>
<evidence type="ECO:0000256" key="2">
    <source>
        <dbReference type="SAM" id="SignalP"/>
    </source>
</evidence>
<accession>A0ABV0NNT7</accession>
<feature type="chain" id="PRO_5045926540" evidence="2">
    <location>
        <begin position="24"/>
        <end position="318"/>
    </location>
</feature>
<protein>
    <submittedName>
        <fullName evidence="3">Uncharacterized protein</fullName>
    </submittedName>
</protein>
<dbReference type="EMBL" id="JAHRIO010043845">
    <property type="protein sequence ID" value="MEQ2173090.1"/>
    <property type="molecule type" value="Genomic_DNA"/>
</dbReference>
<feature type="compositionally biased region" description="Low complexity" evidence="1">
    <location>
        <begin position="27"/>
        <end position="49"/>
    </location>
</feature>
<keyword evidence="2" id="KW-0732">Signal</keyword>
<feature type="region of interest" description="Disordered" evidence="1">
    <location>
        <begin position="27"/>
        <end position="56"/>
    </location>
</feature>
<evidence type="ECO:0000256" key="1">
    <source>
        <dbReference type="SAM" id="MobiDB-lite"/>
    </source>
</evidence>
<dbReference type="PROSITE" id="PS51257">
    <property type="entry name" value="PROKAR_LIPOPROTEIN"/>
    <property type="match status" value="1"/>
</dbReference>
<gene>
    <name evidence="3" type="ORF">GOODEAATRI_028215</name>
</gene>
<feature type="signal peptide" evidence="2">
    <location>
        <begin position="1"/>
        <end position="23"/>
    </location>
</feature>
<name>A0ABV0NNT7_9TELE</name>